<comment type="subcellular location">
    <subcellularLocation>
        <location evidence="2">Cell membrane</location>
        <topology evidence="2">Multi-pass membrane protein</topology>
    </subcellularLocation>
</comment>
<dbReference type="SUPFAM" id="SSF55874">
    <property type="entry name" value="ATPase domain of HSP90 chaperone/DNA topoisomerase II/histidine kinase"/>
    <property type="match status" value="1"/>
</dbReference>
<keyword evidence="10" id="KW-0067">ATP-binding</keyword>
<dbReference type="InterPro" id="IPR005467">
    <property type="entry name" value="His_kinase_dom"/>
</dbReference>
<sequence>MFNKIKKSIRNKLIILLLLITIIPFGTSIVVTFLYTKESLKDQSVQENVNLLYHGKINMETYLKELNHLILTNYNNSEYMQFLKKANRSDDHLSMRPVNQVLHSILYGDASVSKVSMSIVGNNRLVTISRQSSIIYSEQVADTDTDYYNTATNSFSNLYIETIPYSDRFNLHRAFKNVPSDEVLAYFSLEIRPDKVQELSNYLYNGATEEFYIITPEGQFIYSSRNGAPEEEDWPRELLGSGTDSGTMEWQDSSFHGVIVYDSVAPTAGGWMLVKRIPFTTLYESAYDVAIINIIYGVVGLLLVIFATLLVSVRITTPIRELLDNIKKVEQGNMEVKFQSLGNDEIGILGQRFKMMIDRINHHINREYKLEIENKTNQLKVLYSQINPHFLYNTLQSIGTMALKKDVPEIYGSLNDLSQIMRYCMNTEEDTVPLVKEINYTKAYMLLQKQRFGDELEYTLKIDEDTLHIHVPKMILQPMIENYFKHGFDRRESIGIIKLECRKEEDFLTIHVTDNGTGVSEEKLHKLKKKLIDGGVRRANGEQIGLKNVYERLRLYYSGKAEFEFGNLRERGFRVSMKLPVEMEGINHEGNDY</sequence>
<keyword evidence="9 17" id="KW-0418">Kinase</keyword>
<evidence type="ECO:0000313" key="17">
    <source>
        <dbReference type="EMBL" id="MDQ0256655.1"/>
    </source>
</evidence>
<dbReference type="PROSITE" id="PS50109">
    <property type="entry name" value="HIS_KIN"/>
    <property type="match status" value="1"/>
</dbReference>
<dbReference type="GO" id="GO:0004673">
    <property type="term" value="F:protein histidine kinase activity"/>
    <property type="evidence" value="ECO:0007669"/>
    <property type="project" value="UniProtKB-EC"/>
</dbReference>
<evidence type="ECO:0000256" key="11">
    <source>
        <dbReference type="ARBA" id="ARBA00022989"/>
    </source>
</evidence>
<dbReference type="Gene3D" id="6.10.340.10">
    <property type="match status" value="1"/>
</dbReference>
<gene>
    <name evidence="17" type="ORF">J2S74_004077</name>
</gene>
<dbReference type="CDD" id="cd06225">
    <property type="entry name" value="HAMP"/>
    <property type="match status" value="1"/>
</dbReference>
<keyword evidence="6 17" id="KW-0808">Transferase</keyword>
<evidence type="ECO:0000256" key="3">
    <source>
        <dbReference type="ARBA" id="ARBA00012438"/>
    </source>
</evidence>
<dbReference type="Pfam" id="PF02518">
    <property type="entry name" value="HATPase_c"/>
    <property type="match status" value="1"/>
</dbReference>
<evidence type="ECO:0000256" key="10">
    <source>
        <dbReference type="ARBA" id="ARBA00022840"/>
    </source>
</evidence>
<evidence type="ECO:0000313" key="18">
    <source>
        <dbReference type="Proteomes" id="UP001230005"/>
    </source>
</evidence>
<evidence type="ECO:0000256" key="13">
    <source>
        <dbReference type="ARBA" id="ARBA00023136"/>
    </source>
</evidence>
<dbReference type="InterPro" id="IPR003660">
    <property type="entry name" value="HAMP_dom"/>
</dbReference>
<dbReference type="InterPro" id="IPR036890">
    <property type="entry name" value="HATPase_C_sf"/>
</dbReference>
<dbReference type="SUPFAM" id="SSF158472">
    <property type="entry name" value="HAMP domain-like"/>
    <property type="match status" value="1"/>
</dbReference>
<proteinExistence type="predicted"/>
<feature type="transmembrane region" description="Helical" evidence="14">
    <location>
        <begin position="12"/>
        <end position="35"/>
    </location>
</feature>
<keyword evidence="7 14" id="KW-0812">Transmembrane</keyword>
<dbReference type="PROSITE" id="PS50885">
    <property type="entry name" value="HAMP"/>
    <property type="match status" value="1"/>
</dbReference>
<dbReference type="Pfam" id="PF06580">
    <property type="entry name" value="His_kinase"/>
    <property type="match status" value="1"/>
</dbReference>
<keyword evidence="12" id="KW-0902">Two-component regulatory system</keyword>
<name>A0ABU0A0B6_9BACI</name>
<evidence type="ECO:0000259" key="16">
    <source>
        <dbReference type="PROSITE" id="PS50885"/>
    </source>
</evidence>
<evidence type="ECO:0000256" key="4">
    <source>
        <dbReference type="ARBA" id="ARBA00022475"/>
    </source>
</evidence>
<evidence type="ECO:0000256" key="7">
    <source>
        <dbReference type="ARBA" id="ARBA00022692"/>
    </source>
</evidence>
<reference evidence="17 18" key="1">
    <citation type="submission" date="2023-07" db="EMBL/GenBank/DDBJ databases">
        <title>Genomic Encyclopedia of Type Strains, Phase IV (KMG-IV): sequencing the most valuable type-strain genomes for metagenomic binning, comparative biology and taxonomic classification.</title>
        <authorList>
            <person name="Goeker M."/>
        </authorList>
    </citation>
    <scope>NUCLEOTIDE SEQUENCE [LARGE SCALE GENOMIC DNA]</scope>
    <source>
        <strain evidence="17 18">DSM 9768</strain>
    </source>
</reference>
<keyword evidence="4" id="KW-1003">Cell membrane</keyword>
<dbReference type="Proteomes" id="UP001230005">
    <property type="component" value="Unassembled WGS sequence"/>
</dbReference>
<evidence type="ECO:0000256" key="12">
    <source>
        <dbReference type="ARBA" id="ARBA00023012"/>
    </source>
</evidence>
<accession>A0ABU0A0B6</accession>
<dbReference type="Gene3D" id="3.30.565.10">
    <property type="entry name" value="Histidine kinase-like ATPase, C-terminal domain"/>
    <property type="match status" value="1"/>
</dbReference>
<dbReference type="RefSeq" id="WP_307329133.1">
    <property type="nucleotide sequence ID" value="NZ_JAUSUG010000018.1"/>
</dbReference>
<dbReference type="SMART" id="SM00304">
    <property type="entry name" value="HAMP"/>
    <property type="match status" value="1"/>
</dbReference>
<dbReference type="Pfam" id="PF00672">
    <property type="entry name" value="HAMP"/>
    <property type="match status" value="1"/>
</dbReference>
<evidence type="ECO:0000256" key="14">
    <source>
        <dbReference type="SAM" id="Phobius"/>
    </source>
</evidence>
<dbReference type="InterPro" id="IPR003594">
    <property type="entry name" value="HATPase_dom"/>
</dbReference>
<dbReference type="InterPro" id="IPR010559">
    <property type="entry name" value="Sig_transdc_His_kin_internal"/>
</dbReference>
<dbReference type="EC" id="2.7.13.3" evidence="3"/>
<evidence type="ECO:0000256" key="1">
    <source>
        <dbReference type="ARBA" id="ARBA00000085"/>
    </source>
</evidence>
<dbReference type="InterPro" id="IPR050640">
    <property type="entry name" value="Bact_2-comp_sensor_kinase"/>
</dbReference>
<feature type="transmembrane region" description="Helical" evidence="14">
    <location>
        <begin position="294"/>
        <end position="313"/>
    </location>
</feature>
<comment type="caution">
    <text evidence="17">The sequence shown here is derived from an EMBL/GenBank/DDBJ whole genome shotgun (WGS) entry which is preliminary data.</text>
</comment>
<evidence type="ECO:0000256" key="9">
    <source>
        <dbReference type="ARBA" id="ARBA00022777"/>
    </source>
</evidence>
<evidence type="ECO:0000256" key="8">
    <source>
        <dbReference type="ARBA" id="ARBA00022741"/>
    </source>
</evidence>
<comment type="catalytic activity">
    <reaction evidence="1">
        <text>ATP + protein L-histidine = ADP + protein N-phospho-L-histidine.</text>
        <dbReference type="EC" id="2.7.13.3"/>
    </reaction>
</comment>
<keyword evidence="5" id="KW-0597">Phosphoprotein</keyword>
<evidence type="ECO:0000259" key="15">
    <source>
        <dbReference type="PROSITE" id="PS50109"/>
    </source>
</evidence>
<feature type="domain" description="Histidine kinase" evidence="15">
    <location>
        <begin position="363"/>
        <end position="583"/>
    </location>
</feature>
<keyword evidence="8" id="KW-0547">Nucleotide-binding</keyword>
<dbReference type="PANTHER" id="PTHR34220">
    <property type="entry name" value="SENSOR HISTIDINE KINASE YPDA"/>
    <property type="match status" value="1"/>
</dbReference>
<keyword evidence="13 14" id="KW-0472">Membrane</keyword>
<evidence type="ECO:0000256" key="6">
    <source>
        <dbReference type="ARBA" id="ARBA00022679"/>
    </source>
</evidence>
<keyword evidence="11 14" id="KW-1133">Transmembrane helix</keyword>
<organism evidence="17 18">
    <name type="scientific">Evansella vedderi</name>
    <dbReference type="NCBI Taxonomy" id="38282"/>
    <lineage>
        <taxon>Bacteria</taxon>
        <taxon>Bacillati</taxon>
        <taxon>Bacillota</taxon>
        <taxon>Bacilli</taxon>
        <taxon>Bacillales</taxon>
        <taxon>Bacillaceae</taxon>
        <taxon>Evansella</taxon>
    </lineage>
</organism>
<evidence type="ECO:0000256" key="5">
    <source>
        <dbReference type="ARBA" id="ARBA00022553"/>
    </source>
</evidence>
<dbReference type="EMBL" id="JAUSUG010000018">
    <property type="protein sequence ID" value="MDQ0256655.1"/>
    <property type="molecule type" value="Genomic_DNA"/>
</dbReference>
<keyword evidence="18" id="KW-1185">Reference proteome</keyword>
<protein>
    <recommendedName>
        <fullName evidence="3">histidine kinase</fullName>
        <ecNumber evidence="3">2.7.13.3</ecNumber>
    </recommendedName>
</protein>
<evidence type="ECO:0000256" key="2">
    <source>
        <dbReference type="ARBA" id="ARBA00004651"/>
    </source>
</evidence>
<feature type="domain" description="HAMP" evidence="16">
    <location>
        <begin position="313"/>
        <end position="365"/>
    </location>
</feature>
<dbReference type="PANTHER" id="PTHR34220:SF11">
    <property type="entry name" value="SENSOR PROTEIN KINASE HPTS"/>
    <property type="match status" value="1"/>
</dbReference>